<dbReference type="RefSeq" id="XP_049141285.1">
    <property type="nucleotide sequence ID" value="XM_049284142.1"/>
</dbReference>
<evidence type="ECO:0000256" key="3">
    <source>
        <dbReference type="PIRSR" id="PIRSR617774-2"/>
    </source>
</evidence>
<reference evidence="6" key="1">
    <citation type="journal article" date="2021" name="Mol. Plant Microbe Interact.">
        <title>Complete Genome Sequence of the Plant-Pathogenic Fungus Colletotrichum lupini.</title>
        <authorList>
            <person name="Baroncelli R."/>
            <person name="Pensec F."/>
            <person name="Da Lio D."/>
            <person name="Boufleur T."/>
            <person name="Vicente I."/>
            <person name="Sarrocco S."/>
            <person name="Picot A."/>
            <person name="Baraldi E."/>
            <person name="Sukno S."/>
            <person name="Thon M."/>
            <person name="Le Floch G."/>
        </authorList>
    </citation>
    <scope>NUCLEOTIDE SEQUENCE</scope>
    <source>
        <strain evidence="6">IMI 504893</strain>
    </source>
</reference>
<accession>A0A9Q8SM64</accession>
<keyword evidence="7" id="KW-1185">Reference proteome</keyword>
<evidence type="ECO:0000259" key="5">
    <source>
        <dbReference type="SMART" id="SM00835"/>
    </source>
</evidence>
<dbReference type="InterPro" id="IPR006045">
    <property type="entry name" value="Cupin_1"/>
</dbReference>
<dbReference type="Proteomes" id="UP000830671">
    <property type="component" value="Chromosome 3"/>
</dbReference>
<dbReference type="Pfam" id="PF00190">
    <property type="entry name" value="Cupin_1"/>
    <property type="match status" value="2"/>
</dbReference>
<keyword evidence="3" id="KW-0464">Manganese</keyword>
<evidence type="ECO:0000313" key="6">
    <source>
        <dbReference type="EMBL" id="UQC79653.1"/>
    </source>
</evidence>
<feature type="binding site" evidence="3">
    <location>
        <position position="426"/>
    </location>
    <ligand>
        <name>Mn(2+)</name>
        <dbReference type="ChEBI" id="CHEBI:29035"/>
        <label>1</label>
    </ligand>
</feature>
<keyword evidence="1 3" id="KW-0479">Metal-binding</keyword>
<feature type="binding site" evidence="3">
    <location>
        <position position="561"/>
    </location>
    <ligand>
        <name>Mn(2+)</name>
        <dbReference type="ChEBI" id="CHEBI:29035"/>
        <label>2</label>
    </ligand>
</feature>
<dbReference type="SMART" id="SM00835">
    <property type="entry name" value="Cupin_1"/>
    <property type="match status" value="2"/>
</dbReference>
<gene>
    <name evidence="6" type="ORF">CLUP02_05133</name>
</gene>
<dbReference type="InterPro" id="IPR017774">
    <property type="entry name" value="Bicupin_oxalate_deCO2ase/Oxase"/>
</dbReference>
<feature type="binding site" evidence="3">
    <location>
        <position position="607"/>
    </location>
    <ligand>
        <name>Mn(2+)</name>
        <dbReference type="ChEBI" id="CHEBI:29035"/>
        <label>2</label>
    </ligand>
</feature>
<dbReference type="PANTHER" id="PTHR35848:SF9">
    <property type="entry name" value="SLL1358 PROTEIN"/>
    <property type="match status" value="1"/>
</dbReference>
<feature type="active site" description="Proton donor" evidence="2">
    <location>
        <position position="621"/>
    </location>
</feature>
<feature type="domain" description="Cupin type-1" evidence="5">
    <location>
        <begin position="337"/>
        <end position="479"/>
    </location>
</feature>
<organism evidence="6 7">
    <name type="scientific">Colletotrichum lupini</name>
    <dbReference type="NCBI Taxonomy" id="145971"/>
    <lineage>
        <taxon>Eukaryota</taxon>
        <taxon>Fungi</taxon>
        <taxon>Dikarya</taxon>
        <taxon>Ascomycota</taxon>
        <taxon>Pezizomycotina</taxon>
        <taxon>Sordariomycetes</taxon>
        <taxon>Hypocreomycetidae</taxon>
        <taxon>Glomerellales</taxon>
        <taxon>Glomerellaceae</taxon>
        <taxon>Colletotrichum</taxon>
        <taxon>Colletotrichum acutatum species complex</taxon>
    </lineage>
</organism>
<name>A0A9Q8SM64_9PEZI</name>
<dbReference type="AlphaFoldDB" id="A0A9Q8SM64"/>
<dbReference type="EMBL" id="CP019475">
    <property type="protein sequence ID" value="UQC79653.1"/>
    <property type="molecule type" value="Genomic_DNA"/>
</dbReference>
<feature type="compositionally biased region" description="Basic and acidic residues" evidence="4">
    <location>
        <begin position="668"/>
        <end position="677"/>
    </location>
</feature>
<dbReference type="InterPro" id="IPR051610">
    <property type="entry name" value="GPI/OXD"/>
</dbReference>
<dbReference type="NCBIfam" id="TIGR03404">
    <property type="entry name" value="bicupin_oxalic"/>
    <property type="match status" value="1"/>
</dbReference>
<dbReference type="InterPro" id="IPR011051">
    <property type="entry name" value="RmlC_Cupin_sf"/>
</dbReference>
<dbReference type="GeneID" id="73339152"/>
<feature type="binding site" evidence="3">
    <location>
        <position position="568"/>
    </location>
    <ligand>
        <name>Mn(2+)</name>
        <dbReference type="ChEBI" id="CHEBI:29035"/>
        <label>2</label>
    </ligand>
</feature>
<dbReference type="CDD" id="cd20305">
    <property type="entry name" value="cupin_OxDC_C"/>
    <property type="match status" value="1"/>
</dbReference>
<dbReference type="CDD" id="cd20304">
    <property type="entry name" value="cupin_OxDC_N"/>
    <property type="match status" value="1"/>
</dbReference>
<proteinExistence type="predicted"/>
<sequence>MPRLGLLALFSMHIGRLQGMYIQAKRKRRVTFSKVKPQASEVTTVLLVFCIFHLLFTSHPLSAKLYHSCSGAVQHAKRPAQVANDTQWPPIIYRVQGSELGVKGAWAAPITAVPRSIDTSPRSLHVLRSSTHGMRRCVGIHSEAGFLWSTTLPNLSMASDSSVTRRGSLPGVRNRMAIGQSGTPPSFELRNLPSSGPRIFASWLQSITCSSFFLTSSSYTLPTTIMHLPLLLSGAVLSFIAPTLAVPVQDSPRQRLLDGKGLPTKYRSGSPPYTPGHKDKYDSPIDSIGDELDPLPYRNGLGASVLGPWNEARSRQNPDLVRPPGTDHGNLANMRWSFADSHIRIEEGGWTRQTTIRELPTSIELAGVNMRLDEGVVRELHWHKEAEWAYVLDGSCRITAIDYEGGNFIDDVQKGDLWYFPSGVPHSLQGLGGNGTEFLLIFDDGHFSEESTFILTDWLAHTPKSVISKNFKLAPEVFANIPEGEKYIFQGTTPGSISHEAPDGKGVKKSKHQFTHKMLAQEPKKTSGGEVRVTDSKNFPISKTIAAAHAIIEPGALREMHWHPNADEWSFFIKGRARVTIFASEGNARTFDYVPGDVGIVPKNMGHFVENIGDEPLEMLEIFRADEFRDFSLFQWMGETPKKLVVDHLFANDPDAGEKFWDKVKSAEKDEITKDTSVDAEDVQTETEEL</sequence>
<dbReference type="InterPro" id="IPR014710">
    <property type="entry name" value="RmlC-like_jellyroll"/>
</dbReference>
<feature type="compositionally biased region" description="Acidic residues" evidence="4">
    <location>
        <begin position="678"/>
        <end position="690"/>
    </location>
</feature>
<feature type="binding site" evidence="3">
    <location>
        <position position="383"/>
    </location>
    <ligand>
        <name>Mn(2+)</name>
        <dbReference type="ChEBI" id="CHEBI:29035"/>
        <label>1</label>
    </ligand>
</feature>
<dbReference type="GO" id="GO:0033609">
    <property type="term" value="P:oxalate metabolic process"/>
    <property type="evidence" value="ECO:0007669"/>
    <property type="project" value="InterPro"/>
</dbReference>
<feature type="region of interest" description="Disordered" evidence="4">
    <location>
        <begin position="668"/>
        <end position="690"/>
    </location>
</feature>
<feature type="binding site" evidence="3">
    <location>
        <position position="381"/>
    </location>
    <ligand>
        <name>Mn(2+)</name>
        <dbReference type="ChEBI" id="CHEBI:29035"/>
        <label>1</label>
    </ligand>
</feature>
<evidence type="ECO:0000256" key="2">
    <source>
        <dbReference type="PIRSR" id="PIRSR617774-1"/>
    </source>
</evidence>
<feature type="binding site" evidence="3">
    <location>
        <position position="563"/>
    </location>
    <ligand>
        <name>Mn(2+)</name>
        <dbReference type="ChEBI" id="CHEBI:29035"/>
        <label>2</label>
    </ligand>
</feature>
<feature type="domain" description="Cupin type-1" evidence="5">
    <location>
        <begin position="516"/>
        <end position="657"/>
    </location>
</feature>
<evidence type="ECO:0000256" key="1">
    <source>
        <dbReference type="ARBA" id="ARBA00022723"/>
    </source>
</evidence>
<feature type="binding site" evidence="3">
    <location>
        <position position="387"/>
    </location>
    <ligand>
        <name>Mn(2+)</name>
        <dbReference type="ChEBI" id="CHEBI:29035"/>
        <label>1</label>
    </ligand>
</feature>
<dbReference type="KEGG" id="clup:CLUP02_05133"/>
<dbReference type="SUPFAM" id="SSF51182">
    <property type="entry name" value="RmlC-like cupins"/>
    <property type="match status" value="1"/>
</dbReference>
<dbReference type="GO" id="GO:0046872">
    <property type="term" value="F:metal ion binding"/>
    <property type="evidence" value="ECO:0007669"/>
    <property type="project" value="UniProtKB-KW"/>
</dbReference>
<comment type="cofactor">
    <cofactor evidence="3">
        <name>Mn(2+)</name>
        <dbReference type="ChEBI" id="CHEBI:29035"/>
    </cofactor>
    <text evidence="3">Binds 2 manganese ions per subunit.</text>
</comment>
<dbReference type="Gene3D" id="2.60.120.10">
    <property type="entry name" value="Jelly Rolls"/>
    <property type="match status" value="2"/>
</dbReference>
<dbReference type="PANTHER" id="PTHR35848">
    <property type="entry name" value="OXALATE-BINDING PROTEIN"/>
    <property type="match status" value="1"/>
</dbReference>
<evidence type="ECO:0000256" key="4">
    <source>
        <dbReference type="SAM" id="MobiDB-lite"/>
    </source>
</evidence>
<feature type="region of interest" description="Disordered" evidence="4">
    <location>
        <begin position="252"/>
        <end position="280"/>
    </location>
</feature>
<protein>
    <submittedName>
        <fullName evidence="6">Oxalate decarboxylase family bicupin</fullName>
    </submittedName>
</protein>
<evidence type="ECO:0000313" key="7">
    <source>
        <dbReference type="Proteomes" id="UP000830671"/>
    </source>
</evidence>